<dbReference type="InterPro" id="IPR013907">
    <property type="entry name" value="Sds3"/>
</dbReference>
<name>A0AAE9WG66_9SCHI</name>
<evidence type="ECO:0000256" key="6">
    <source>
        <dbReference type="SAM" id="Coils"/>
    </source>
</evidence>
<evidence type="ECO:0000256" key="5">
    <source>
        <dbReference type="ARBA" id="ARBA00023242"/>
    </source>
</evidence>
<dbReference type="GO" id="GO:0005654">
    <property type="term" value="C:nucleoplasm"/>
    <property type="evidence" value="ECO:0007669"/>
    <property type="project" value="UniProtKB-ARBA"/>
</dbReference>
<sequence length="268" mass="31072">MDVLSMVLDMKHEEDDEILDMPLTASQFEAKKQELQAELAAIRNGTCKTLLDLFQELQEKKEEELEIEGQWRRHLMERAQEEYEAELKDAKEEYEQRCNSLQTMVLSHLAEKKRHILEAKDMFDIANESSSLLLHDASSQFIDRRKLRHRRNASSNNSASHQLPTLNFFDDYLLFPTEETSAIPESIKKTVRNSVNSAKPSNMELSLFSPLLTMANVNLSATRDRDFRAMERAERDREKAIDKSLVGASEEDVKSDLQLLNKEIQKKR</sequence>
<keyword evidence="4" id="KW-0804">Transcription</keyword>
<dbReference type="RefSeq" id="XP_056039553.1">
    <property type="nucleotide sequence ID" value="XM_056183484.1"/>
</dbReference>
<evidence type="ECO:0000256" key="1">
    <source>
        <dbReference type="ARBA" id="ARBA00004123"/>
    </source>
</evidence>
<comment type="subcellular location">
    <subcellularLocation>
        <location evidence="1">Nucleus</location>
    </subcellularLocation>
</comment>
<reference evidence="7 8" key="1">
    <citation type="journal article" date="2023" name="G3 (Bethesda)">
        <title>A high-quality reference genome for the fission yeast Schizosaccharomyces osmophilus.</title>
        <authorList>
            <person name="Jia G.S."/>
            <person name="Zhang W.C."/>
            <person name="Liang Y."/>
            <person name="Liu X.H."/>
            <person name="Rhind N."/>
            <person name="Pidoux A."/>
            <person name="Brysch-Herzberg M."/>
            <person name="Du L.L."/>
        </authorList>
    </citation>
    <scope>NUCLEOTIDE SEQUENCE [LARGE SCALE GENOMIC DNA]</scope>
    <source>
        <strain evidence="7 8">CBS 15793</strain>
    </source>
</reference>
<dbReference type="KEGG" id="som:SOMG_04705"/>
<dbReference type="GO" id="GO:0010468">
    <property type="term" value="P:regulation of gene expression"/>
    <property type="evidence" value="ECO:0007669"/>
    <property type="project" value="UniProtKB-ARBA"/>
</dbReference>
<dbReference type="PANTHER" id="PTHR21964">
    <property type="entry name" value="BREAST CANCER METASTASIS-SUPPRESSOR 1"/>
    <property type="match status" value="1"/>
</dbReference>
<keyword evidence="3" id="KW-0805">Transcription regulation</keyword>
<keyword evidence="2" id="KW-0678">Repressor</keyword>
<evidence type="ECO:0000256" key="3">
    <source>
        <dbReference type="ARBA" id="ARBA00023015"/>
    </source>
</evidence>
<dbReference type="GeneID" id="80878173"/>
<protein>
    <submittedName>
        <fullName evidence="7">Clr6 histone deacetylase complex subunit Sds3</fullName>
    </submittedName>
</protein>
<evidence type="ECO:0000313" key="8">
    <source>
        <dbReference type="Proteomes" id="UP001212411"/>
    </source>
</evidence>
<proteinExistence type="predicted"/>
<dbReference type="EMBL" id="CP115613">
    <property type="protein sequence ID" value="WBW75310.1"/>
    <property type="molecule type" value="Genomic_DNA"/>
</dbReference>
<gene>
    <name evidence="7" type="primary">sds3</name>
    <name evidence="7" type="ORF">SOMG_04705</name>
</gene>
<keyword evidence="5" id="KW-0539">Nucleus</keyword>
<keyword evidence="8" id="KW-1185">Reference proteome</keyword>
<evidence type="ECO:0000313" key="7">
    <source>
        <dbReference type="EMBL" id="WBW75310.1"/>
    </source>
</evidence>
<evidence type="ECO:0000256" key="4">
    <source>
        <dbReference type="ARBA" id="ARBA00023163"/>
    </source>
</evidence>
<dbReference type="Proteomes" id="UP001212411">
    <property type="component" value="Chromosome 3"/>
</dbReference>
<keyword evidence="6" id="KW-0175">Coiled coil</keyword>
<organism evidence="7 8">
    <name type="scientific">Schizosaccharomyces osmophilus</name>
    <dbReference type="NCBI Taxonomy" id="2545709"/>
    <lineage>
        <taxon>Eukaryota</taxon>
        <taxon>Fungi</taxon>
        <taxon>Dikarya</taxon>
        <taxon>Ascomycota</taxon>
        <taxon>Taphrinomycotina</taxon>
        <taxon>Schizosaccharomycetes</taxon>
        <taxon>Schizosaccharomycetales</taxon>
        <taxon>Schizosaccharomycetaceae</taxon>
        <taxon>Schizosaccharomyces</taxon>
    </lineage>
</organism>
<dbReference type="SMART" id="SM01401">
    <property type="entry name" value="Sds3"/>
    <property type="match status" value="1"/>
</dbReference>
<dbReference type="AlphaFoldDB" id="A0AAE9WG66"/>
<feature type="coiled-coil region" evidence="6">
    <location>
        <begin position="73"/>
        <end position="104"/>
    </location>
</feature>
<evidence type="ECO:0000256" key="2">
    <source>
        <dbReference type="ARBA" id="ARBA00022491"/>
    </source>
</evidence>
<dbReference type="Pfam" id="PF08598">
    <property type="entry name" value="Sds3"/>
    <property type="match status" value="1"/>
</dbReference>
<accession>A0AAE9WG66</accession>